<gene>
    <name evidence="6" type="ORF">SAMN04489868_10115</name>
</gene>
<evidence type="ECO:0000313" key="6">
    <source>
        <dbReference type="EMBL" id="SFH50986.1"/>
    </source>
</evidence>
<dbReference type="InterPro" id="IPR046348">
    <property type="entry name" value="SIS_dom_sf"/>
</dbReference>
<dbReference type="InterPro" id="IPR036388">
    <property type="entry name" value="WH-like_DNA-bd_sf"/>
</dbReference>
<dbReference type="PANTHER" id="PTHR30514">
    <property type="entry name" value="GLUCOKINASE"/>
    <property type="match status" value="1"/>
</dbReference>
<dbReference type="EMBL" id="FOQE01000001">
    <property type="protein sequence ID" value="SFH50986.1"/>
    <property type="molecule type" value="Genomic_DNA"/>
</dbReference>
<dbReference type="CDD" id="cd05013">
    <property type="entry name" value="SIS_RpiR"/>
    <property type="match status" value="1"/>
</dbReference>
<dbReference type="PROSITE" id="PS51071">
    <property type="entry name" value="HTH_RPIR"/>
    <property type="match status" value="1"/>
</dbReference>
<dbReference type="Pfam" id="PF01418">
    <property type="entry name" value="HTH_6"/>
    <property type="match status" value="1"/>
</dbReference>
<evidence type="ECO:0000256" key="1">
    <source>
        <dbReference type="ARBA" id="ARBA00023015"/>
    </source>
</evidence>
<feature type="domain" description="HTH rpiR-type" evidence="4">
    <location>
        <begin position="5"/>
        <end position="81"/>
    </location>
</feature>
<dbReference type="GO" id="GO:1901135">
    <property type="term" value="P:carbohydrate derivative metabolic process"/>
    <property type="evidence" value="ECO:0007669"/>
    <property type="project" value="InterPro"/>
</dbReference>
<dbReference type="Gene3D" id="1.10.10.10">
    <property type="entry name" value="Winged helix-like DNA-binding domain superfamily/Winged helix DNA-binding domain"/>
    <property type="match status" value="1"/>
</dbReference>
<evidence type="ECO:0000259" key="5">
    <source>
        <dbReference type="PROSITE" id="PS51464"/>
    </source>
</evidence>
<dbReference type="AlphaFoldDB" id="A0A1I3AMD5"/>
<evidence type="ECO:0000256" key="3">
    <source>
        <dbReference type="ARBA" id="ARBA00023163"/>
    </source>
</evidence>
<proteinExistence type="predicted"/>
<dbReference type="InterPro" id="IPR047640">
    <property type="entry name" value="RpiR-like"/>
</dbReference>
<dbReference type="SUPFAM" id="SSF53697">
    <property type="entry name" value="SIS domain"/>
    <property type="match status" value="1"/>
</dbReference>
<name>A0A1I3AMD5_9LACT</name>
<dbReference type="GO" id="GO:0003677">
    <property type="term" value="F:DNA binding"/>
    <property type="evidence" value="ECO:0007669"/>
    <property type="project" value="UniProtKB-KW"/>
</dbReference>
<dbReference type="Pfam" id="PF01380">
    <property type="entry name" value="SIS"/>
    <property type="match status" value="1"/>
</dbReference>
<evidence type="ECO:0000313" key="7">
    <source>
        <dbReference type="Proteomes" id="UP000198668"/>
    </source>
</evidence>
<dbReference type="RefSeq" id="WP_092090682.1">
    <property type="nucleotide sequence ID" value="NZ_FOQE01000001.1"/>
</dbReference>
<keyword evidence="1" id="KW-0805">Transcription regulation</keyword>
<reference evidence="6 7" key="1">
    <citation type="submission" date="2016-10" db="EMBL/GenBank/DDBJ databases">
        <authorList>
            <person name="de Groot N.N."/>
        </authorList>
    </citation>
    <scope>NUCLEOTIDE SEQUENCE [LARGE SCALE GENOMIC DNA]</scope>
    <source>
        <strain evidence="6 7">DSM 27630</strain>
    </source>
</reference>
<evidence type="ECO:0000259" key="4">
    <source>
        <dbReference type="PROSITE" id="PS51071"/>
    </source>
</evidence>
<feature type="domain" description="SIS" evidence="5">
    <location>
        <begin position="114"/>
        <end position="251"/>
    </location>
</feature>
<dbReference type="InterPro" id="IPR009057">
    <property type="entry name" value="Homeodomain-like_sf"/>
</dbReference>
<dbReference type="InterPro" id="IPR000281">
    <property type="entry name" value="HTH_RpiR"/>
</dbReference>
<dbReference type="OrthoDB" id="1648815at2"/>
<dbReference type="PANTHER" id="PTHR30514:SF21">
    <property type="entry name" value="RPIR-FAMILY TRANSCRIPTIONAL REGULATOR"/>
    <property type="match status" value="1"/>
</dbReference>
<keyword evidence="7" id="KW-1185">Reference proteome</keyword>
<keyword evidence="3" id="KW-0804">Transcription</keyword>
<dbReference type="GO" id="GO:0097367">
    <property type="term" value="F:carbohydrate derivative binding"/>
    <property type="evidence" value="ECO:0007669"/>
    <property type="project" value="InterPro"/>
</dbReference>
<accession>A0A1I3AMD5</accession>
<keyword evidence="2 6" id="KW-0238">DNA-binding</keyword>
<dbReference type="Proteomes" id="UP000198668">
    <property type="component" value="Unassembled WGS sequence"/>
</dbReference>
<dbReference type="SUPFAM" id="SSF46689">
    <property type="entry name" value="Homeodomain-like"/>
    <property type="match status" value="1"/>
</dbReference>
<organism evidence="6 7">
    <name type="scientific">Pisciglobus halotolerans</name>
    <dbReference type="NCBI Taxonomy" id="745365"/>
    <lineage>
        <taxon>Bacteria</taxon>
        <taxon>Bacillati</taxon>
        <taxon>Bacillota</taxon>
        <taxon>Bacilli</taxon>
        <taxon>Lactobacillales</taxon>
        <taxon>Carnobacteriaceae</taxon>
    </lineage>
</organism>
<dbReference type="InterPro" id="IPR035472">
    <property type="entry name" value="RpiR-like_SIS"/>
</dbReference>
<protein>
    <submittedName>
        <fullName evidence="6">DNA-binding transcriptional regulator, MurR/RpiR family, contains HTH and SIS domains</fullName>
    </submittedName>
</protein>
<sequence>MNDSLNFSNRVTQNYSLLTKKEKEIASFILENQSQLKKWNIKDLAKLNQTSNATISRFCSKLDYNSFGEFKAIVSQESTEIPVPLKVPLKIASYYNQLIQSAYQLMEPSKLTAFIEAIKQANKILIIGIGNSGLSALEMKYRLTRMGLNVDAVTDPHMMLMESALLKQKDLVIAISNFGKTTAIIDTCKIAKKEKALVCCLTNQNHTPLTEISDIILFASDKSSIPDQKFINSQLPIHYVLDVLCYILLEEEEHLNNRIKTLSAINLE</sequence>
<dbReference type="GO" id="GO:0003700">
    <property type="term" value="F:DNA-binding transcription factor activity"/>
    <property type="evidence" value="ECO:0007669"/>
    <property type="project" value="InterPro"/>
</dbReference>
<evidence type="ECO:0000256" key="2">
    <source>
        <dbReference type="ARBA" id="ARBA00023125"/>
    </source>
</evidence>
<dbReference type="Gene3D" id="3.40.50.10490">
    <property type="entry name" value="Glucose-6-phosphate isomerase like protein, domain 1"/>
    <property type="match status" value="1"/>
</dbReference>
<dbReference type="InterPro" id="IPR001347">
    <property type="entry name" value="SIS_dom"/>
</dbReference>
<dbReference type="PROSITE" id="PS51464">
    <property type="entry name" value="SIS"/>
    <property type="match status" value="1"/>
</dbReference>